<dbReference type="InterPro" id="IPR014914">
    <property type="entry name" value="RES_dom"/>
</dbReference>
<sequence>MRKEKLQEYLFRFEGAVFRGHNPRWSYAPNSGEGARRNGGRFNPKGVAALYTSLSQSGAWVEAQQGFRFKAQPLTICQYDVDCDNVLDLTDETVLLNCGIKPSTLSCAWLDQVTQSQTPDSWHLSKQLISAKVNAIIVPSFARGATRRMKNMVFWRWSDTPPNMVKVIDDFDELTLQCGKSIR</sequence>
<dbReference type="Pfam" id="PF08808">
    <property type="entry name" value="RES"/>
    <property type="match status" value="1"/>
</dbReference>
<evidence type="ECO:0000313" key="2">
    <source>
        <dbReference type="EMBL" id="OOE85883.1"/>
    </source>
</evidence>
<dbReference type="RefSeq" id="WP_077667969.1">
    <property type="nucleotide sequence ID" value="NZ_MUFB01000010.1"/>
</dbReference>
<organism evidence="2 3">
    <name type="scientific">Salinivibrio siamensis</name>
    <dbReference type="NCBI Taxonomy" id="414286"/>
    <lineage>
        <taxon>Bacteria</taxon>
        <taxon>Pseudomonadati</taxon>
        <taxon>Pseudomonadota</taxon>
        <taxon>Gammaproteobacteria</taxon>
        <taxon>Vibrionales</taxon>
        <taxon>Vibrionaceae</taxon>
        <taxon>Salinivibrio</taxon>
    </lineage>
</organism>
<feature type="domain" description="RES" evidence="1">
    <location>
        <begin position="29"/>
        <end position="168"/>
    </location>
</feature>
<accession>A0ABX3KAJ5</accession>
<evidence type="ECO:0000313" key="3">
    <source>
        <dbReference type="Proteomes" id="UP000189410"/>
    </source>
</evidence>
<comment type="caution">
    <text evidence="2">The sequence shown here is derived from an EMBL/GenBank/DDBJ whole genome shotgun (WGS) entry which is preliminary data.</text>
</comment>
<reference evidence="2 3" key="1">
    <citation type="journal article" date="2017" name="Genome Announc.">
        <title>Draft Genome Sequences of Salinivibrio proteolyticus, Salinivibrio sharmensis, Salinivibrio siamensis, Salinivibrio costicola subsp. alcaliphilus, Salinivibrio costicola subsp. vallismortis, and 29 New Isolates Belonging to the Genus Salinivibrio.</title>
        <authorList>
            <person name="Lopez-Hermoso C."/>
            <person name="de la Haba R.R."/>
            <person name="Sanchez-Porro C."/>
            <person name="Bayliss S.C."/>
            <person name="Feil E.J."/>
            <person name="Ventosa A."/>
        </authorList>
    </citation>
    <scope>NUCLEOTIDE SEQUENCE [LARGE SCALE GENOMIC DNA]</scope>
    <source>
        <strain evidence="2 3">JCM 14472</strain>
    </source>
</reference>
<name>A0ABX3KAJ5_9GAMM</name>
<dbReference type="Proteomes" id="UP000189410">
    <property type="component" value="Unassembled WGS sequence"/>
</dbReference>
<gene>
    <name evidence="2" type="ORF">BZG73_07255</name>
</gene>
<evidence type="ECO:0000259" key="1">
    <source>
        <dbReference type="SMART" id="SM00953"/>
    </source>
</evidence>
<dbReference type="SMART" id="SM00953">
    <property type="entry name" value="RES"/>
    <property type="match status" value="1"/>
</dbReference>
<dbReference type="EMBL" id="MUFB01000010">
    <property type="protein sequence ID" value="OOE85883.1"/>
    <property type="molecule type" value="Genomic_DNA"/>
</dbReference>
<proteinExistence type="predicted"/>
<protein>
    <recommendedName>
        <fullName evidence="1">RES domain-containing protein</fullName>
    </recommendedName>
</protein>
<keyword evidence="3" id="KW-1185">Reference proteome</keyword>